<dbReference type="EMBL" id="MWMI01000004">
    <property type="protein sequence ID" value="RIB35213.1"/>
    <property type="molecule type" value="Genomic_DNA"/>
</dbReference>
<dbReference type="GO" id="GO:0003677">
    <property type="term" value="F:DNA binding"/>
    <property type="evidence" value="ECO:0007669"/>
    <property type="project" value="InterPro"/>
</dbReference>
<sequence length="180" mass="20112">MFYEVEIEDIVRVPPVALEEDEEEAIRNILISSYTALSKKEIGMIITIKDIKEIDLGVIVPEDGGIYYRVRFTAITFKPEINEILYGIVSNITEFGAFINIGPLDGLVHVSQIMDDEVTISGKEAIVGKKTKNVLKLKDLVKARVISVSYKDILSLKVALTMKQPGLGKIEWLEKSTAKK</sequence>
<comment type="function">
    <text evidence="4">DNA-dependent RNA polymerase (RNAP) catalyzes the transcription of DNA into RNA using the four ribonucleoside triphosphates as substrates.</text>
</comment>
<evidence type="ECO:0000256" key="4">
    <source>
        <dbReference type="HAMAP-Rule" id="MF_00865"/>
    </source>
</evidence>
<dbReference type="HAMAP" id="MF_00865">
    <property type="entry name" value="RNApol_arch_Rpo7"/>
    <property type="match status" value="1"/>
</dbReference>
<dbReference type="Pfam" id="PF00575">
    <property type="entry name" value="S1"/>
    <property type="match status" value="1"/>
</dbReference>
<dbReference type="PROSITE" id="PS50126">
    <property type="entry name" value="S1"/>
    <property type="match status" value="1"/>
</dbReference>
<gene>
    <name evidence="4" type="primary">rpo7</name>
    <name evidence="4" type="synonym">rpoE</name>
    <name evidence="6" type="ORF">BXU00_02695</name>
</gene>
<keyword evidence="3 4" id="KW-0804">Transcription</keyword>
<dbReference type="SUPFAM" id="SSF88798">
    <property type="entry name" value="N-terminal, heterodimerisation domain of RBP7 (RpoE)"/>
    <property type="match status" value="1"/>
</dbReference>
<dbReference type="PANTHER" id="PTHR12709:SF4">
    <property type="entry name" value="DNA-DIRECTED RNA POLYMERASE II SUBUNIT RPB7"/>
    <property type="match status" value="1"/>
</dbReference>
<dbReference type="GO" id="GO:0000428">
    <property type="term" value="C:DNA-directed RNA polymerase complex"/>
    <property type="evidence" value="ECO:0007669"/>
    <property type="project" value="UniProtKB-KW"/>
</dbReference>
<keyword evidence="4" id="KW-0548">Nucleotidyltransferase</keyword>
<evidence type="ECO:0000313" key="7">
    <source>
        <dbReference type="Proteomes" id="UP000266622"/>
    </source>
</evidence>
<dbReference type="InterPro" id="IPR012340">
    <property type="entry name" value="NA-bd_OB-fold"/>
</dbReference>
<dbReference type="Proteomes" id="UP000266622">
    <property type="component" value="Unassembled WGS sequence"/>
</dbReference>
<accession>A0A397WQ46</accession>
<evidence type="ECO:0000256" key="2">
    <source>
        <dbReference type="ARBA" id="ARBA00022478"/>
    </source>
</evidence>
<keyword evidence="4" id="KW-0808">Transferase</keyword>
<dbReference type="InterPro" id="IPR046399">
    <property type="entry name" value="RNApol_Rpo7"/>
</dbReference>
<dbReference type="InterPro" id="IPR003029">
    <property type="entry name" value="S1_domain"/>
</dbReference>
<protein>
    <recommendedName>
        <fullName evidence="4">DNA-directed RNA polymerase subunit Rpo7</fullName>
        <ecNumber evidence="4">2.7.7.6</ecNumber>
    </recommendedName>
    <alternativeName>
        <fullName evidence="4">DNA-directed RNA polymerase subunit E</fullName>
    </alternativeName>
</protein>
<comment type="subcellular location">
    <subcellularLocation>
        <location evidence="4">Cytoplasm</location>
    </subcellularLocation>
</comment>
<dbReference type="GO" id="GO:0005737">
    <property type="term" value="C:cytoplasm"/>
    <property type="evidence" value="ECO:0007669"/>
    <property type="project" value="UniProtKB-SubCell"/>
</dbReference>
<organism evidence="6 7">
    <name type="scientific">Candidatus Nanoclepta minutus</name>
    <dbReference type="NCBI Taxonomy" id="1940235"/>
    <lineage>
        <taxon>Archaea</taxon>
        <taxon>Nanobdellota</taxon>
        <taxon>Candidatus Nanoclepta</taxon>
    </lineage>
</organism>
<dbReference type="Gene3D" id="2.40.50.140">
    <property type="entry name" value="Nucleic acid-binding proteins"/>
    <property type="match status" value="1"/>
</dbReference>
<dbReference type="SUPFAM" id="SSF50249">
    <property type="entry name" value="Nucleic acid-binding proteins"/>
    <property type="match status" value="1"/>
</dbReference>
<dbReference type="InterPro" id="IPR036898">
    <property type="entry name" value="RNA_pol_Rpb7-like_N_sf"/>
</dbReference>
<dbReference type="AlphaFoldDB" id="A0A397WQ46"/>
<dbReference type="NCBIfam" id="TIGR00448">
    <property type="entry name" value="rpoE"/>
    <property type="match status" value="1"/>
</dbReference>
<feature type="domain" description="S1 motif" evidence="5">
    <location>
        <begin position="82"/>
        <end position="163"/>
    </location>
</feature>
<dbReference type="InterPro" id="IPR005576">
    <property type="entry name" value="Rpb7-like_N"/>
</dbReference>
<comment type="catalytic activity">
    <reaction evidence="4">
        <text>RNA(n) + a ribonucleoside 5'-triphosphate = RNA(n+1) + diphosphate</text>
        <dbReference type="Rhea" id="RHEA:21248"/>
        <dbReference type="Rhea" id="RHEA-COMP:14527"/>
        <dbReference type="Rhea" id="RHEA-COMP:17342"/>
        <dbReference type="ChEBI" id="CHEBI:33019"/>
        <dbReference type="ChEBI" id="CHEBI:61557"/>
        <dbReference type="ChEBI" id="CHEBI:140395"/>
        <dbReference type="EC" id="2.7.7.6"/>
    </reaction>
</comment>
<evidence type="ECO:0000256" key="1">
    <source>
        <dbReference type="ARBA" id="ARBA00009307"/>
    </source>
</evidence>
<reference evidence="6 7" key="1">
    <citation type="journal article" date="2018" name="Syst. Appl. Microbiol.">
        <title>A new symbiotic nanoarchaeote (Candidatus Nanoclepta minutus) and its host (Zestosphaera tikiterensis gen. nov., sp. nov.) from a New Zealand hot spring.</title>
        <authorList>
            <person name="St John E."/>
            <person name="Liu Y."/>
            <person name="Podar M."/>
            <person name="Stott M.B."/>
            <person name="Meneghin J."/>
            <person name="Chen Z."/>
            <person name="Lagutin K."/>
            <person name="Mitchell K."/>
            <person name="Reysenbach A.L."/>
        </authorList>
    </citation>
    <scope>NUCLEOTIDE SEQUENCE [LARGE SCALE GENOMIC DNA]</scope>
    <source>
        <strain evidence="6">NZ3</strain>
    </source>
</reference>
<evidence type="ECO:0000259" key="5">
    <source>
        <dbReference type="PROSITE" id="PS50126"/>
    </source>
</evidence>
<evidence type="ECO:0000256" key="3">
    <source>
        <dbReference type="ARBA" id="ARBA00023163"/>
    </source>
</evidence>
<dbReference type="SMART" id="SM00316">
    <property type="entry name" value="S1"/>
    <property type="match status" value="1"/>
</dbReference>
<dbReference type="CDD" id="cd04460">
    <property type="entry name" value="S1_RpoE"/>
    <property type="match status" value="1"/>
</dbReference>
<dbReference type="GO" id="GO:0006352">
    <property type="term" value="P:DNA-templated transcription initiation"/>
    <property type="evidence" value="ECO:0007669"/>
    <property type="project" value="InterPro"/>
</dbReference>
<dbReference type="Pfam" id="PF03876">
    <property type="entry name" value="SHS2_Rpb7-N"/>
    <property type="match status" value="1"/>
</dbReference>
<dbReference type="NCBIfam" id="NF006333">
    <property type="entry name" value="PRK08563.1"/>
    <property type="match status" value="1"/>
</dbReference>
<evidence type="ECO:0000313" key="6">
    <source>
        <dbReference type="EMBL" id="RIB35213.1"/>
    </source>
</evidence>
<dbReference type="InterPro" id="IPR004519">
    <property type="entry name" value="RNAP_E/RPC8"/>
</dbReference>
<comment type="caution">
    <text evidence="6">The sequence shown here is derived from an EMBL/GenBank/DDBJ whole genome shotgun (WGS) entry which is preliminary data.</text>
</comment>
<dbReference type="EC" id="2.7.7.6" evidence="4"/>
<proteinExistence type="inferred from homology"/>
<keyword evidence="4" id="KW-0963">Cytoplasm</keyword>
<dbReference type="InterPro" id="IPR045113">
    <property type="entry name" value="Rpb7-like"/>
</dbReference>
<comment type="similarity">
    <text evidence="1 4">Belongs to the eukaryotic RPB7/RPC8 RNA polymerase subunit family.</text>
</comment>
<dbReference type="PANTHER" id="PTHR12709">
    <property type="entry name" value="DNA-DIRECTED RNA POLYMERASE II, III"/>
    <property type="match status" value="1"/>
</dbReference>
<keyword evidence="2 4" id="KW-0240">DNA-directed RNA polymerase</keyword>
<dbReference type="Gene3D" id="3.30.1490.120">
    <property type="entry name" value="RNA polymerase Rpb7-like, N-terminal domain"/>
    <property type="match status" value="1"/>
</dbReference>
<name>A0A397WQ46_9ARCH</name>
<comment type="subunit">
    <text evidence="4">Part of the RNA polymerase complex. Forms a stalk with Rpo4 that extends from the main structure.</text>
</comment>
<dbReference type="GO" id="GO:0003899">
    <property type="term" value="F:DNA-directed RNA polymerase activity"/>
    <property type="evidence" value="ECO:0007669"/>
    <property type="project" value="UniProtKB-UniRule"/>
</dbReference>
<comment type="domain">
    <text evidence="4">Forms 2 domains with an elongated structure; Rpo4 packs into the hinge region between the 2 domains.</text>
</comment>